<sequence length="131" mass="14351">MCMTEFPREYEQLEKYKETEIIEIIIDQHSGKQRDLAFVIFDDHNFVDKTTIQIPCFEVVLKTGGGSGGSFSGSHGGDGYGCNGDGYTGFEALATMMIEFNTMPNHKTKVVMVVPAAAAVAMTVAEVLINF</sequence>
<name>A0A8J6DJY3_GALPY</name>
<accession>A0A8J6DJY3</accession>
<dbReference type="Proteomes" id="UP000700334">
    <property type="component" value="Unassembled WGS sequence"/>
</dbReference>
<keyword evidence="1" id="KW-1133">Transmembrane helix</keyword>
<keyword evidence="1" id="KW-0472">Membrane</keyword>
<organism evidence="2 3">
    <name type="scientific">Galemys pyrenaicus</name>
    <name type="common">Iberian desman</name>
    <name type="synonym">Pyrenean desman</name>
    <dbReference type="NCBI Taxonomy" id="202257"/>
    <lineage>
        <taxon>Eukaryota</taxon>
        <taxon>Metazoa</taxon>
        <taxon>Chordata</taxon>
        <taxon>Craniata</taxon>
        <taxon>Vertebrata</taxon>
        <taxon>Euteleostomi</taxon>
        <taxon>Mammalia</taxon>
        <taxon>Eutheria</taxon>
        <taxon>Laurasiatheria</taxon>
        <taxon>Eulipotyphla</taxon>
        <taxon>Talpidae</taxon>
        <taxon>Galemys</taxon>
    </lineage>
</organism>
<evidence type="ECO:0000313" key="3">
    <source>
        <dbReference type="Proteomes" id="UP000700334"/>
    </source>
</evidence>
<evidence type="ECO:0000256" key="1">
    <source>
        <dbReference type="SAM" id="Phobius"/>
    </source>
</evidence>
<keyword evidence="1" id="KW-0812">Transmembrane</keyword>
<evidence type="ECO:0000313" key="2">
    <source>
        <dbReference type="EMBL" id="KAG8510470.1"/>
    </source>
</evidence>
<keyword evidence="3" id="KW-1185">Reference proteome</keyword>
<gene>
    <name evidence="2" type="ORF">J0S82_018474</name>
</gene>
<dbReference type="AlphaFoldDB" id="A0A8J6DJY3"/>
<feature type="transmembrane region" description="Helical" evidence="1">
    <location>
        <begin position="110"/>
        <end position="129"/>
    </location>
</feature>
<proteinExistence type="predicted"/>
<protein>
    <submittedName>
        <fullName evidence="2">Uncharacterized protein</fullName>
    </submittedName>
</protein>
<reference evidence="2" key="1">
    <citation type="journal article" date="2021" name="Evol. Appl.">
        <title>The genome of the Pyrenean desman and the effects of bottlenecks and inbreeding on the genomic landscape of an endangered species.</title>
        <authorList>
            <person name="Escoda L."/>
            <person name="Castresana J."/>
        </authorList>
    </citation>
    <scope>NUCLEOTIDE SEQUENCE</scope>
    <source>
        <strain evidence="2">IBE-C5619</strain>
    </source>
</reference>
<comment type="caution">
    <text evidence="2">The sequence shown here is derived from an EMBL/GenBank/DDBJ whole genome shotgun (WGS) entry which is preliminary data.</text>
</comment>
<dbReference type="EMBL" id="JAGFMF010011870">
    <property type="protein sequence ID" value="KAG8510470.1"/>
    <property type="molecule type" value="Genomic_DNA"/>
</dbReference>